<organism evidence="2 3">
    <name type="scientific">Tissierella carlieri</name>
    <dbReference type="NCBI Taxonomy" id="689904"/>
    <lineage>
        <taxon>Bacteria</taxon>
        <taxon>Bacillati</taxon>
        <taxon>Bacillota</taxon>
        <taxon>Tissierellia</taxon>
        <taxon>Tissierellales</taxon>
        <taxon>Tissierellaceae</taxon>
        <taxon>Tissierella</taxon>
    </lineage>
</organism>
<evidence type="ECO:0000313" key="2">
    <source>
        <dbReference type="EMBL" id="MCQ4925233.1"/>
    </source>
</evidence>
<dbReference type="Pfam" id="PF12986">
    <property type="entry name" value="DUF3870"/>
    <property type="match status" value="1"/>
</dbReference>
<evidence type="ECO:0000313" key="3">
    <source>
        <dbReference type="Proteomes" id="UP001524478"/>
    </source>
</evidence>
<reference evidence="2 3" key="1">
    <citation type="submission" date="2022-06" db="EMBL/GenBank/DDBJ databases">
        <title>Isolation of gut microbiota from human fecal samples.</title>
        <authorList>
            <person name="Pamer E.G."/>
            <person name="Barat B."/>
            <person name="Waligurski E."/>
            <person name="Medina S."/>
            <person name="Paddock L."/>
            <person name="Mostad J."/>
        </authorList>
    </citation>
    <scope>NUCLEOTIDE SEQUENCE [LARGE SCALE GENOMIC DNA]</scope>
    <source>
        <strain evidence="2 3">DFI.7.95</strain>
    </source>
</reference>
<dbReference type="EMBL" id="JANGAC010000019">
    <property type="protein sequence ID" value="MCQ4925233.1"/>
    <property type="molecule type" value="Genomic_DNA"/>
</dbReference>
<accession>A0ABT1SFF5</accession>
<dbReference type="Proteomes" id="UP001524478">
    <property type="component" value="Unassembled WGS sequence"/>
</dbReference>
<evidence type="ECO:0000259" key="1">
    <source>
        <dbReference type="Pfam" id="PF12986"/>
    </source>
</evidence>
<comment type="caution">
    <text evidence="2">The sequence shown here is derived from an EMBL/GenBank/DDBJ whole genome shotgun (WGS) entry which is preliminary data.</text>
</comment>
<protein>
    <submittedName>
        <fullName evidence="2">DUF3870 domain-containing protein</fullName>
    </submittedName>
</protein>
<gene>
    <name evidence="2" type="ORF">NE686_19170</name>
</gene>
<dbReference type="InterPro" id="IPR024617">
    <property type="entry name" value="DUF3870"/>
</dbReference>
<feature type="domain" description="DUF3870" evidence="1">
    <location>
        <begin position="16"/>
        <end position="106"/>
    </location>
</feature>
<proteinExistence type="predicted"/>
<sequence>MREVKDFGQETVYFVHYSKLPDDISATYVHKVVGVGFLINTETGIIEDIMVTLISDLCKEFLAYLIVGHNIDKDGVDEIVDKIDKRFFGYSQKAIMVCIKGVHARYSQWKQTNRKVY</sequence>
<keyword evidence="3" id="KW-1185">Reference proteome</keyword>
<name>A0ABT1SFF5_9FIRM</name>
<dbReference type="RefSeq" id="WP_216560760.1">
    <property type="nucleotide sequence ID" value="NZ_JAHLOH010000043.1"/>
</dbReference>